<dbReference type="GO" id="GO:0016740">
    <property type="term" value="F:transferase activity"/>
    <property type="evidence" value="ECO:0007669"/>
    <property type="project" value="UniProtKB-KW"/>
</dbReference>
<dbReference type="GO" id="GO:0005829">
    <property type="term" value="C:cytosol"/>
    <property type="evidence" value="ECO:0007669"/>
    <property type="project" value="TreeGrafter"/>
</dbReference>
<dbReference type="AlphaFoldDB" id="A0A285GEZ1"/>
<keyword evidence="1" id="KW-0808">Transferase</keyword>
<keyword evidence="2" id="KW-1185">Reference proteome</keyword>
<dbReference type="InterPro" id="IPR011697">
    <property type="entry name" value="Peptidase_C26"/>
</dbReference>
<protein>
    <submittedName>
        <fullName evidence="1">Putative glutamine amidotransferase</fullName>
    </submittedName>
</protein>
<dbReference type="Gene3D" id="3.40.50.880">
    <property type="match status" value="1"/>
</dbReference>
<dbReference type="RefSeq" id="WP_097017209.1">
    <property type="nucleotide sequence ID" value="NZ_OBDZ01000007.1"/>
</dbReference>
<accession>A0A285GEZ1</accession>
<reference evidence="2" key="1">
    <citation type="submission" date="2017-09" db="EMBL/GenBank/DDBJ databases">
        <authorList>
            <person name="Varghese N."/>
            <person name="Submissions S."/>
        </authorList>
    </citation>
    <scope>NUCLEOTIDE SEQUENCE [LARGE SCALE GENOMIC DNA]</scope>
    <source>
        <strain evidence="2">MSL47</strain>
    </source>
</reference>
<dbReference type="Proteomes" id="UP000219573">
    <property type="component" value="Unassembled WGS sequence"/>
</dbReference>
<dbReference type="GO" id="GO:0016811">
    <property type="term" value="F:hydrolase activity, acting on carbon-nitrogen (but not peptide) bonds, in linear amides"/>
    <property type="evidence" value="ECO:0007669"/>
    <property type="project" value="InterPro"/>
</dbReference>
<dbReference type="SUPFAM" id="SSF52317">
    <property type="entry name" value="Class I glutamine amidotransferase-like"/>
    <property type="match status" value="1"/>
</dbReference>
<proteinExistence type="predicted"/>
<dbReference type="PROSITE" id="PS51273">
    <property type="entry name" value="GATASE_TYPE_1"/>
    <property type="match status" value="1"/>
</dbReference>
<gene>
    <name evidence="1" type="ORF">SAMN06265827_10717</name>
</gene>
<dbReference type="PANTHER" id="PTHR43235:SF1">
    <property type="entry name" value="GLUTAMINE AMIDOTRANSFERASE PB2B2.05-RELATED"/>
    <property type="match status" value="1"/>
</dbReference>
<evidence type="ECO:0000313" key="1">
    <source>
        <dbReference type="EMBL" id="SNY22147.1"/>
    </source>
</evidence>
<dbReference type="FunFam" id="3.40.50.880:FF:000030">
    <property type="entry name" value="Gamma-glutamyl-gamma-aminobutyrate hydrolase PuuD"/>
    <property type="match status" value="1"/>
</dbReference>
<dbReference type="STRING" id="1413210.U472_07405"/>
<dbReference type="Pfam" id="PF07722">
    <property type="entry name" value="Peptidase_C26"/>
    <property type="match status" value="1"/>
</dbReference>
<dbReference type="CDD" id="cd01745">
    <property type="entry name" value="GATase1_2"/>
    <property type="match status" value="1"/>
</dbReference>
<dbReference type="PANTHER" id="PTHR43235">
    <property type="entry name" value="GLUTAMINE AMIDOTRANSFERASE PB2B2.05-RELATED"/>
    <property type="match status" value="1"/>
</dbReference>
<organism evidence="1 2">
    <name type="scientific">Orenia metallireducens</name>
    <dbReference type="NCBI Taxonomy" id="1413210"/>
    <lineage>
        <taxon>Bacteria</taxon>
        <taxon>Bacillati</taxon>
        <taxon>Bacillota</taxon>
        <taxon>Clostridia</taxon>
        <taxon>Halanaerobiales</taxon>
        <taxon>Halobacteroidaceae</taxon>
        <taxon>Orenia</taxon>
    </lineage>
</organism>
<keyword evidence="1" id="KW-0315">Glutamine amidotransferase</keyword>
<evidence type="ECO:0000313" key="2">
    <source>
        <dbReference type="Proteomes" id="UP000219573"/>
    </source>
</evidence>
<dbReference type="InterPro" id="IPR029062">
    <property type="entry name" value="Class_I_gatase-like"/>
</dbReference>
<name>A0A285GEZ1_9FIRM</name>
<sequence>MNKPIIGITTFCKKENKFNKSYNKVSYNYISSVIKAGGVPVLIPLLEDKAEVKTYIEMIDGLILSGGDDICPNRYGEHPIAQVTKFDSKRDEWEIELFRGAYRRELPILGICRGMQLMNIALGGSLYQDIIEEYQDGVCHLSCSTDVCELYHSLQIKRNTKLFNILKREEIKVNSYHHQAVKDLGRELIVTAKSEEGIVEGIESENREFVIGVQWHPEDLTLRYSSFLELFKKLVITAEKEKR</sequence>
<dbReference type="InterPro" id="IPR044668">
    <property type="entry name" value="PuuD-like"/>
</dbReference>
<dbReference type="EMBL" id="OBDZ01000007">
    <property type="protein sequence ID" value="SNY22147.1"/>
    <property type="molecule type" value="Genomic_DNA"/>
</dbReference>